<keyword evidence="3" id="KW-1185">Reference proteome</keyword>
<proteinExistence type="predicted"/>
<feature type="region of interest" description="Disordered" evidence="1">
    <location>
        <begin position="68"/>
        <end position="135"/>
    </location>
</feature>
<evidence type="ECO:0000256" key="1">
    <source>
        <dbReference type="SAM" id="MobiDB-lite"/>
    </source>
</evidence>
<feature type="compositionally biased region" description="Low complexity" evidence="1">
    <location>
        <begin position="92"/>
        <end position="104"/>
    </location>
</feature>
<dbReference type="EMBL" id="VXIS01000027">
    <property type="protein sequence ID" value="KAA8912167.1"/>
    <property type="molecule type" value="Genomic_DNA"/>
</dbReference>
<evidence type="ECO:0000313" key="3">
    <source>
        <dbReference type="Proteomes" id="UP000326924"/>
    </source>
</evidence>
<dbReference type="Proteomes" id="UP000326924">
    <property type="component" value="Unassembled WGS sequence"/>
</dbReference>
<dbReference type="AlphaFoldDB" id="A0A5J5F6R0"/>
<reference evidence="2 3" key="1">
    <citation type="submission" date="2019-09" db="EMBL/GenBank/DDBJ databases">
        <title>Draft genome of the ectomycorrhizal ascomycete Sphaerosporella brunnea.</title>
        <authorList>
            <consortium name="DOE Joint Genome Institute"/>
            <person name="Benucci G.M."/>
            <person name="Marozzi G."/>
            <person name="Antonielli L."/>
            <person name="Sanchez S."/>
            <person name="Marco P."/>
            <person name="Wang X."/>
            <person name="Falini L.B."/>
            <person name="Barry K."/>
            <person name="Haridas S."/>
            <person name="Lipzen A."/>
            <person name="Labutti K."/>
            <person name="Grigoriev I.V."/>
            <person name="Murat C."/>
            <person name="Martin F."/>
            <person name="Albertini E."/>
            <person name="Donnini D."/>
            <person name="Bonito G."/>
        </authorList>
    </citation>
    <scope>NUCLEOTIDE SEQUENCE [LARGE SCALE GENOMIC DNA]</scope>
    <source>
        <strain evidence="2 3">Sb_GMNB300</strain>
    </source>
</reference>
<feature type="compositionally biased region" description="Basic residues" evidence="1">
    <location>
        <begin position="69"/>
        <end position="84"/>
    </location>
</feature>
<protein>
    <submittedName>
        <fullName evidence="2">Uncharacterized protein</fullName>
    </submittedName>
</protein>
<dbReference type="InParanoid" id="A0A5J5F6R0"/>
<evidence type="ECO:0000313" key="2">
    <source>
        <dbReference type="EMBL" id="KAA8912167.1"/>
    </source>
</evidence>
<organism evidence="2 3">
    <name type="scientific">Sphaerosporella brunnea</name>
    <dbReference type="NCBI Taxonomy" id="1250544"/>
    <lineage>
        <taxon>Eukaryota</taxon>
        <taxon>Fungi</taxon>
        <taxon>Dikarya</taxon>
        <taxon>Ascomycota</taxon>
        <taxon>Pezizomycotina</taxon>
        <taxon>Pezizomycetes</taxon>
        <taxon>Pezizales</taxon>
        <taxon>Pyronemataceae</taxon>
        <taxon>Sphaerosporella</taxon>
    </lineage>
</organism>
<name>A0A5J5F6R0_9PEZI</name>
<gene>
    <name evidence="2" type="ORF">FN846DRAFT_903789</name>
</gene>
<feature type="compositionally biased region" description="Acidic residues" evidence="1">
    <location>
        <begin position="109"/>
        <end position="120"/>
    </location>
</feature>
<comment type="caution">
    <text evidence="2">The sequence shown here is derived from an EMBL/GenBank/DDBJ whole genome shotgun (WGS) entry which is preliminary data.</text>
</comment>
<sequence length="135" mass="14997">MAIKALGNRHSLVPLSSPTRIPFRQQTATCLHSTDLNPRRSVRRASRAATAEITPLYTVEKIASDANCRRAKRRKQKAKRRIARKATPAIKNTVTTSNSVPTSSHGDDDVSTDDEMDFDDIPSYFSHFGSEGGRR</sequence>
<accession>A0A5J5F6R0</accession>